<reference evidence="4 5" key="1">
    <citation type="submission" date="2021-03" db="EMBL/GenBank/DDBJ databases">
        <title>Sequencing the genomes of 1000 actinobacteria strains.</title>
        <authorList>
            <person name="Klenk H.-P."/>
        </authorList>
    </citation>
    <scope>NUCLEOTIDE SEQUENCE [LARGE SCALE GENOMIC DNA]</scope>
    <source>
        <strain evidence="4 5">DSM 15797</strain>
    </source>
</reference>
<dbReference type="PANTHER" id="PTHR33795">
    <property type="entry name" value="INSERTION ELEMENT IS150 PROTEIN INSJ"/>
    <property type="match status" value="1"/>
</dbReference>
<keyword evidence="5" id="KW-1185">Reference proteome</keyword>
<dbReference type="RefSeq" id="WP_245356429.1">
    <property type="nucleotide sequence ID" value="NZ_JAGIOF010000001.1"/>
</dbReference>
<name>A0ABS4XIS3_9MICC</name>
<comment type="similarity">
    <text evidence="1">Belongs to the IS150/IS1296 orfA family.</text>
</comment>
<organism evidence="4 5">
    <name type="scientific">Paeniglutamicibacter kerguelensis</name>
    <dbReference type="NCBI Taxonomy" id="254788"/>
    <lineage>
        <taxon>Bacteria</taxon>
        <taxon>Bacillati</taxon>
        <taxon>Actinomycetota</taxon>
        <taxon>Actinomycetes</taxon>
        <taxon>Micrococcales</taxon>
        <taxon>Micrococcaceae</taxon>
        <taxon>Paeniglutamicibacter</taxon>
    </lineage>
</organism>
<dbReference type="InterPro" id="IPR036388">
    <property type="entry name" value="WH-like_DNA-bd_sf"/>
</dbReference>
<dbReference type="PANTHER" id="PTHR33795:SF1">
    <property type="entry name" value="INSERTION ELEMENT IS150 PROTEIN INSJ"/>
    <property type="match status" value="1"/>
</dbReference>
<evidence type="ECO:0000313" key="5">
    <source>
        <dbReference type="Proteomes" id="UP001296993"/>
    </source>
</evidence>
<dbReference type="Proteomes" id="UP001296993">
    <property type="component" value="Unassembled WGS sequence"/>
</dbReference>
<dbReference type="SUPFAM" id="SSF46689">
    <property type="entry name" value="Homeodomain-like"/>
    <property type="match status" value="2"/>
</dbReference>
<sequence length="163" mass="18491">MYPHSSLTAEQRLAAVDLFEEGFGHVAVSSRLGVSAGAVEKLGERFRIWGRAALEGKPTKQVYSFEFKLELVRRYLSGDATAMDLALKHQLNSPAQVRNWAKIYREQGEDGLRPKPKGRPRAASSPEPTELTELEKLRRENQRLQAENAYLKKVRALRNHPPR</sequence>
<feature type="domain" description="Insertion element IS150 protein InsJ-like helix-turn-helix" evidence="3">
    <location>
        <begin position="67"/>
        <end position="121"/>
    </location>
</feature>
<evidence type="ECO:0000256" key="1">
    <source>
        <dbReference type="ARBA" id="ARBA00038232"/>
    </source>
</evidence>
<dbReference type="InterPro" id="IPR009057">
    <property type="entry name" value="Homeodomain-like_sf"/>
</dbReference>
<dbReference type="InterPro" id="IPR052057">
    <property type="entry name" value="IS150/IS1296_orfA-like"/>
</dbReference>
<evidence type="ECO:0000313" key="4">
    <source>
        <dbReference type="EMBL" id="MBP2388308.1"/>
    </source>
</evidence>
<feature type="region of interest" description="Disordered" evidence="2">
    <location>
        <begin position="106"/>
        <end position="137"/>
    </location>
</feature>
<comment type="caution">
    <text evidence="4">The sequence shown here is derived from an EMBL/GenBank/DDBJ whole genome shotgun (WGS) entry which is preliminary data.</text>
</comment>
<accession>A0ABS4XIS3</accession>
<proteinExistence type="inferred from homology"/>
<evidence type="ECO:0000259" key="3">
    <source>
        <dbReference type="Pfam" id="PF13518"/>
    </source>
</evidence>
<dbReference type="EMBL" id="JAGIOF010000001">
    <property type="protein sequence ID" value="MBP2388308.1"/>
    <property type="molecule type" value="Genomic_DNA"/>
</dbReference>
<evidence type="ECO:0000256" key="2">
    <source>
        <dbReference type="SAM" id="MobiDB-lite"/>
    </source>
</evidence>
<dbReference type="InterPro" id="IPR055247">
    <property type="entry name" value="InsJ-like_HTH"/>
</dbReference>
<dbReference type="Gene3D" id="1.10.10.10">
    <property type="entry name" value="Winged helix-like DNA-binding domain superfamily/Winged helix DNA-binding domain"/>
    <property type="match status" value="1"/>
</dbReference>
<protein>
    <submittedName>
        <fullName evidence="4">Transposase-like protein</fullName>
    </submittedName>
</protein>
<gene>
    <name evidence="4" type="ORF">JOF47_003819</name>
</gene>
<dbReference type="Pfam" id="PF13518">
    <property type="entry name" value="HTH_28"/>
    <property type="match status" value="1"/>
</dbReference>